<protein>
    <submittedName>
        <fullName evidence="1">Uncharacterized protein</fullName>
    </submittedName>
</protein>
<dbReference type="Proteomes" id="UP000054321">
    <property type="component" value="Unassembled WGS sequence"/>
</dbReference>
<dbReference type="OrthoDB" id="5414761at2759"/>
<reference evidence="1 2" key="1">
    <citation type="submission" date="2014-04" db="EMBL/GenBank/DDBJ databases">
        <authorList>
            <consortium name="DOE Joint Genome Institute"/>
            <person name="Kuo A."/>
            <person name="Martino E."/>
            <person name="Perotto S."/>
            <person name="Kohler A."/>
            <person name="Nagy L.G."/>
            <person name="Floudas D."/>
            <person name="Copeland A."/>
            <person name="Barry K.W."/>
            <person name="Cichocki N."/>
            <person name="Veneault-Fourrey C."/>
            <person name="LaButti K."/>
            <person name="Lindquist E.A."/>
            <person name="Lipzen A."/>
            <person name="Lundell T."/>
            <person name="Morin E."/>
            <person name="Murat C."/>
            <person name="Sun H."/>
            <person name="Tunlid A."/>
            <person name="Henrissat B."/>
            <person name="Grigoriev I.V."/>
            <person name="Hibbett D.S."/>
            <person name="Martin F."/>
            <person name="Nordberg H.P."/>
            <person name="Cantor M.N."/>
            <person name="Hua S.X."/>
        </authorList>
    </citation>
    <scope>NUCLEOTIDE SEQUENCE [LARGE SCALE GENOMIC DNA]</scope>
    <source>
        <strain evidence="1 2">Zn</strain>
    </source>
</reference>
<dbReference type="EMBL" id="KN832870">
    <property type="protein sequence ID" value="KIN07889.1"/>
    <property type="molecule type" value="Genomic_DNA"/>
</dbReference>
<gene>
    <name evidence="1" type="ORF">OIDMADRAFT_140393</name>
</gene>
<dbReference type="Gene3D" id="3.90.1300.10">
    <property type="entry name" value="Amidase signature (AS) domain"/>
    <property type="match status" value="1"/>
</dbReference>
<evidence type="ECO:0000313" key="1">
    <source>
        <dbReference type="EMBL" id="KIN07889.1"/>
    </source>
</evidence>
<keyword evidence="2" id="KW-1185">Reference proteome</keyword>
<organism evidence="1 2">
    <name type="scientific">Oidiodendron maius (strain Zn)</name>
    <dbReference type="NCBI Taxonomy" id="913774"/>
    <lineage>
        <taxon>Eukaryota</taxon>
        <taxon>Fungi</taxon>
        <taxon>Dikarya</taxon>
        <taxon>Ascomycota</taxon>
        <taxon>Pezizomycotina</taxon>
        <taxon>Leotiomycetes</taxon>
        <taxon>Leotiomycetes incertae sedis</taxon>
        <taxon>Myxotrichaceae</taxon>
        <taxon>Oidiodendron</taxon>
    </lineage>
</organism>
<reference evidence="2" key="2">
    <citation type="submission" date="2015-01" db="EMBL/GenBank/DDBJ databases">
        <title>Evolutionary Origins and Diversification of the Mycorrhizal Mutualists.</title>
        <authorList>
            <consortium name="DOE Joint Genome Institute"/>
            <consortium name="Mycorrhizal Genomics Consortium"/>
            <person name="Kohler A."/>
            <person name="Kuo A."/>
            <person name="Nagy L.G."/>
            <person name="Floudas D."/>
            <person name="Copeland A."/>
            <person name="Barry K.W."/>
            <person name="Cichocki N."/>
            <person name="Veneault-Fourrey C."/>
            <person name="LaButti K."/>
            <person name="Lindquist E.A."/>
            <person name="Lipzen A."/>
            <person name="Lundell T."/>
            <person name="Morin E."/>
            <person name="Murat C."/>
            <person name="Riley R."/>
            <person name="Ohm R."/>
            <person name="Sun H."/>
            <person name="Tunlid A."/>
            <person name="Henrissat B."/>
            <person name="Grigoriev I.V."/>
            <person name="Hibbett D.S."/>
            <person name="Martin F."/>
        </authorList>
    </citation>
    <scope>NUCLEOTIDE SEQUENCE [LARGE SCALE GENOMIC DNA]</scope>
    <source>
        <strain evidence="2">Zn</strain>
    </source>
</reference>
<sequence>MGLRTTLGSYVFAEEKEIRNARAIQQVVDAKVIVLATSNMTFCGHKLPNRQTFKALYSPLLRTPLRSPLHYHFRLTSTRAIQVPFSGPPTYDTVARRFSSYPNPLAFYAQKRQEDARDRGEFVDIHDIGGIDPKDFDVLITDIDEEKLRSEIAEVMGIQFLAKATEEDANTVVEIGHGYIFGRNVRTIFPCVVSHDGKAHWVFFIVDSGAPLTYLSVQTSELFGIMEDQPTPVKLAGYRHSVYMSPKNSHFANVNILGMDFCNVNEVRPWHDYKNRKDGMGKFMAENDLDLIVSSSDSSLVSFAAYAGWPSGTVPLGQLKTSLPYGLFVLARAGEDEKIFQFMSAFEKTFEKIGLPVLRDF</sequence>
<dbReference type="PANTHER" id="PTHR42678:SF34">
    <property type="entry name" value="OS04G0183300 PROTEIN"/>
    <property type="match status" value="1"/>
</dbReference>
<name>A0A0C3D976_OIDMZ</name>
<dbReference type="InParanoid" id="A0A0C3D976"/>
<dbReference type="STRING" id="913774.A0A0C3D976"/>
<dbReference type="InterPro" id="IPR036928">
    <property type="entry name" value="AS_sf"/>
</dbReference>
<dbReference type="HOGENOM" id="CLU_767465_0_0_1"/>
<dbReference type="SUPFAM" id="SSF75304">
    <property type="entry name" value="Amidase signature (AS) enzymes"/>
    <property type="match status" value="1"/>
</dbReference>
<proteinExistence type="predicted"/>
<accession>A0A0C3D976</accession>
<dbReference type="PANTHER" id="PTHR42678">
    <property type="entry name" value="AMIDASE"/>
    <property type="match status" value="1"/>
</dbReference>
<dbReference type="AlphaFoldDB" id="A0A0C3D976"/>
<evidence type="ECO:0000313" key="2">
    <source>
        <dbReference type="Proteomes" id="UP000054321"/>
    </source>
</evidence>